<dbReference type="Gene3D" id="3.40.50.300">
    <property type="entry name" value="P-loop containing nucleotide triphosphate hydrolases"/>
    <property type="match status" value="1"/>
</dbReference>
<dbReference type="SMART" id="SM00220">
    <property type="entry name" value="S_TKc"/>
    <property type="match status" value="1"/>
</dbReference>
<evidence type="ECO:0000256" key="8">
    <source>
        <dbReference type="SAM" id="Coils"/>
    </source>
</evidence>
<sequence length="2024" mass="226446">MTINLAGYQFVETLHSGIRTSVDRARKDSDFSSVIVKTLKAEYPTLSDITRLRHEYQILHSLNVEAIIKAISLESYKNGLALILEDSGSESLNDWMKGKKLTIIQFLSLGLQLVSALAETHKHNIIHKDVKPQNIIINPATEKVKIIDFSIASRLERENSTLSHPDLLEGTLAYMSPEQTGRMNRSIDYRTDFYSLGVTFYKMLTGELPFNSTDPLELVHSHIAKTPIPPHQLNPEIPPQISAIAMKLLAKNAEDRYQSTEGLKFDLETCLIKLQASGYISNFVVGSADKAGQLNIPQKLYGRDQEIEKILETFDRVASGTTELMLVSGYSGIGKTVLVNEVHKPIVRQRGYFIAGKFDQFKRNIPYASLIQAFQSLTQQLLTESEAEIQTWKEKLLSALGANGQVIIDVIPEVELIIGKQPPVPELGATEAQNRFSRVFKQFIGVFTTINHPLVIFLDDLQWADSASLKLIELLITDSDSKYLLLIGAYRDNEVSPTHPTMQTIDKIRQTGATVNNIVLQPLHLVDVEELIADTLNESGGSESLSVKTRNFASLLFNKTQGNPFFLSQLLKTLYQEDLLTYNFTPLIPPYQGGTKGGWQWNIEQIQAIGITDYNVVELIARNIRKLPEDTQKVLKLAACIGNTFNLEVLAIVNQESSLVTAAQLWAALQAGLILPLSNEYKIPLVFSQEESGGFTLTDVKVDYKFLHDRVQQAAYSLIPDEQKKETHLKIGQLLLQSTTPEGRKENIFALVNQLNYGTDLLTTESQKYELAQLNLIAGQKAKAATAHDSAVKYLQVGLSLLAVDSWDNRYELALRLHEEAAESAYLSGDFDGMQRFVEIVQNCAKTLLDIVKVYEVQIQAYMGQNKLIEALNTGLQVLKQLEVEFPDSPNPSDIGQALGETATILSGTRIEDLIDLPEMTDPYQLAAIRILSSIFSACYSGMPVLVPLTVCKQVNLSVEYGNASVSPFAYAVYSLLLCGAVGDIERGYEFGQLALRLVSKLNAKEIEVKTCHLVYAAVQHWKEHVRNTLEPFLSAFSSGLETGDLEYAGYAVMVWSHYSFFVGKQLMQLEREIATYTDAIHKISQETALNNTKICWQAVLNMMGKSENLCQLKGEVYDAEKMLPLYQQTNNQLAIHYLYLHKLALCYVFENYQEALKNIPQVESSFGSSTGQLTVVIFYFYDSLVRLAVYDETSQSDQQDLLNRVQANQEKLQKWAHHAPMNHLHKFYLVEAEKYRVLGEKVEAIEMYDKAIALAKENEYINEEALAHELAAKFYLSWGKEKIARTYMTDAYYAYMRWGALAKVKHLEEKYPQLIARSSVVTETPFNPTMTIAPLTITGAQTELLDLATVMKASSAISSEIVLPNLLIKLMKILIENAGAETGALIFSKEGQLVIEAAGTKDRVRVLESLPVSTSGLVPISVLNYVTRTQKDVVLNDSSREEIFNADPYIAQHKPKSILCAPILYQGKLSAILYLENNVIAGAFTPKRVEVLRMLSGQAAIALENANLYHTLEVKVEERTEELKAKNTRLEVEVQERQRAEQAAEAANRAKSQFLANMSHELRTPLNGILGYTQILKRDIDLTSQQISGINIIHQCGEHLLTLINDVLDLSKVEAGKMELYLTEFHLSDFLQGIVEICQIRAQQKGISLIYEPLAQLPTCVQADEKRLRQILINLLGNAVKFTEKGGVTFKVDRLETQQSLPSPISNSQSLPAKFIFQVEDTGIGIGPDELSKIFLPFEQASGSFRQIEGTGLGLAISRQLVEMMGGELKVQSSLGKGSIFWFELELPLTESWEGYQKEPEKIIRGFSGDRQKILVVDDRWENRSVLVNLLAPIGFELMEATDGQDCVNKALLFQPDCIIIDLVMPVMDGFEAVRRIRKIPPLKDVIAIGTSASILSGDPQSIFQAGCNAFLLKPIRAEKLLECLGNHLCLEWVYQERATFSSEGIFADPPSQIQDQKLIPPPSEEVAVLFDLAMKGEILSIEQRASKLKAIDTRYAPFANQLLELSKNFEEDKLVEFVQQFR</sequence>
<dbReference type="InterPro" id="IPR003594">
    <property type="entry name" value="HATPase_dom"/>
</dbReference>
<evidence type="ECO:0000259" key="10">
    <source>
        <dbReference type="PROSITE" id="PS50109"/>
    </source>
</evidence>
<keyword evidence="3 7" id="KW-0597">Phosphoprotein</keyword>
<keyword evidence="5" id="KW-0418">Kinase</keyword>
<dbReference type="Gene3D" id="1.10.510.10">
    <property type="entry name" value="Transferase(Phosphotransferase) domain 1"/>
    <property type="match status" value="1"/>
</dbReference>
<dbReference type="CDD" id="cd14014">
    <property type="entry name" value="STKc_PknB_like"/>
    <property type="match status" value="1"/>
</dbReference>
<evidence type="ECO:0000256" key="2">
    <source>
        <dbReference type="ARBA" id="ARBA00012438"/>
    </source>
</evidence>
<dbReference type="EC" id="2.7.13.3" evidence="2"/>
<dbReference type="Gene3D" id="1.10.287.130">
    <property type="match status" value="1"/>
</dbReference>
<dbReference type="SUPFAM" id="SSF47384">
    <property type="entry name" value="Homodimeric domain of signal transducing histidine kinase"/>
    <property type="match status" value="1"/>
</dbReference>
<evidence type="ECO:0000313" key="12">
    <source>
        <dbReference type="EMBL" id="NQE33082.1"/>
    </source>
</evidence>
<evidence type="ECO:0000256" key="1">
    <source>
        <dbReference type="ARBA" id="ARBA00000085"/>
    </source>
</evidence>
<dbReference type="Pfam" id="PF00512">
    <property type="entry name" value="HisKA"/>
    <property type="match status" value="1"/>
</dbReference>
<dbReference type="GO" id="GO:0004673">
    <property type="term" value="F:protein histidine kinase activity"/>
    <property type="evidence" value="ECO:0007669"/>
    <property type="project" value="UniProtKB-EC"/>
</dbReference>
<dbReference type="Pfam" id="PF00069">
    <property type="entry name" value="Pkinase"/>
    <property type="match status" value="1"/>
</dbReference>
<keyword evidence="8" id="KW-0175">Coiled coil</keyword>
<proteinExistence type="predicted"/>
<evidence type="ECO:0000256" key="5">
    <source>
        <dbReference type="ARBA" id="ARBA00022777"/>
    </source>
</evidence>
<dbReference type="InterPro" id="IPR036890">
    <property type="entry name" value="HATPase_C_sf"/>
</dbReference>
<dbReference type="EMBL" id="SRRZ01000009">
    <property type="protein sequence ID" value="NQE33082.1"/>
    <property type="molecule type" value="Genomic_DNA"/>
</dbReference>
<dbReference type="InterPro" id="IPR000719">
    <property type="entry name" value="Prot_kinase_dom"/>
</dbReference>
<protein>
    <recommendedName>
        <fullName evidence="2">histidine kinase</fullName>
        <ecNumber evidence="2">2.7.13.3</ecNumber>
    </recommendedName>
</protein>
<dbReference type="CDD" id="cd16922">
    <property type="entry name" value="HATPase_EvgS-ArcB-TorS-like"/>
    <property type="match status" value="1"/>
</dbReference>
<dbReference type="InterPro" id="IPR011009">
    <property type="entry name" value="Kinase-like_dom_sf"/>
</dbReference>
<dbReference type="Gene3D" id="3.30.450.40">
    <property type="match status" value="1"/>
</dbReference>
<dbReference type="Pfam" id="PF13191">
    <property type="entry name" value="AAA_16"/>
    <property type="match status" value="1"/>
</dbReference>
<dbReference type="SMART" id="SM00387">
    <property type="entry name" value="HATPase_c"/>
    <property type="match status" value="1"/>
</dbReference>
<dbReference type="PANTHER" id="PTHR43642">
    <property type="entry name" value="HYBRID SIGNAL TRANSDUCTION HISTIDINE KINASE G"/>
    <property type="match status" value="1"/>
</dbReference>
<dbReference type="SMART" id="SM00448">
    <property type="entry name" value="REC"/>
    <property type="match status" value="1"/>
</dbReference>
<dbReference type="InterPro" id="IPR041664">
    <property type="entry name" value="AAA_16"/>
</dbReference>
<dbReference type="InterPro" id="IPR029016">
    <property type="entry name" value="GAF-like_dom_sf"/>
</dbReference>
<dbReference type="Gene3D" id="3.30.565.10">
    <property type="entry name" value="Histidine kinase-like ATPase, C-terminal domain"/>
    <property type="match status" value="1"/>
</dbReference>
<dbReference type="InterPro" id="IPR053159">
    <property type="entry name" value="Hybrid_Histidine_Kinase"/>
</dbReference>
<evidence type="ECO:0000256" key="6">
    <source>
        <dbReference type="ARBA" id="ARBA00023012"/>
    </source>
</evidence>
<dbReference type="InterPro" id="IPR004358">
    <property type="entry name" value="Sig_transdc_His_kin-like_C"/>
</dbReference>
<dbReference type="SMART" id="SM00388">
    <property type="entry name" value="HisKA"/>
    <property type="match status" value="1"/>
</dbReference>
<reference evidence="12 13" key="1">
    <citation type="journal article" date="2020" name="Sci. Rep.">
        <title>A novel cyanobacterial geosmin producer, revising GeoA distribution and dispersion patterns in Bacteria.</title>
        <authorList>
            <person name="Churro C."/>
            <person name="Semedo-Aguiar A.P."/>
            <person name="Silva A.D."/>
            <person name="Pereira-Leal J.B."/>
            <person name="Leite R.B."/>
        </authorList>
    </citation>
    <scope>NUCLEOTIDE SEQUENCE [LARGE SCALE GENOMIC DNA]</scope>
    <source>
        <strain evidence="12 13">IPMA8</strain>
    </source>
</reference>
<organism evidence="12 13">
    <name type="scientific">Microcoleus asticus IPMA8</name>
    <dbReference type="NCBI Taxonomy" id="2563858"/>
    <lineage>
        <taxon>Bacteria</taxon>
        <taxon>Bacillati</taxon>
        <taxon>Cyanobacteriota</taxon>
        <taxon>Cyanophyceae</taxon>
        <taxon>Oscillatoriophycideae</taxon>
        <taxon>Oscillatoriales</taxon>
        <taxon>Microcoleaceae</taxon>
        <taxon>Microcoleus</taxon>
        <taxon>Microcoleus asticus</taxon>
    </lineage>
</organism>
<dbReference type="Pfam" id="PF02518">
    <property type="entry name" value="HATPase_c"/>
    <property type="match status" value="1"/>
</dbReference>
<dbReference type="PRINTS" id="PR00344">
    <property type="entry name" value="BCTRLSENSOR"/>
</dbReference>
<dbReference type="SUPFAM" id="SSF52540">
    <property type="entry name" value="P-loop containing nucleoside triphosphate hydrolases"/>
    <property type="match status" value="1"/>
</dbReference>
<accession>A0ABX2CRP8</accession>
<dbReference type="PROSITE" id="PS50011">
    <property type="entry name" value="PROTEIN_KINASE_DOM"/>
    <property type="match status" value="1"/>
</dbReference>
<dbReference type="PROSITE" id="PS00108">
    <property type="entry name" value="PROTEIN_KINASE_ST"/>
    <property type="match status" value="1"/>
</dbReference>
<comment type="caution">
    <text evidence="12">The sequence shown here is derived from an EMBL/GenBank/DDBJ whole genome shotgun (WGS) entry which is preliminary data.</text>
</comment>
<evidence type="ECO:0000259" key="11">
    <source>
        <dbReference type="PROSITE" id="PS50110"/>
    </source>
</evidence>
<dbReference type="PROSITE" id="PS50109">
    <property type="entry name" value="HIS_KIN"/>
    <property type="match status" value="1"/>
</dbReference>
<dbReference type="CDD" id="cd00082">
    <property type="entry name" value="HisKA"/>
    <property type="match status" value="1"/>
</dbReference>
<name>A0ABX2CRP8_9CYAN</name>
<dbReference type="PROSITE" id="PS50110">
    <property type="entry name" value="RESPONSE_REGULATORY"/>
    <property type="match status" value="1"/>
</dbReference>
<dbReference type="Pfam" id="PF00072">
    <property type="entry name" value="Response_reg"/>
    <property type="match status" value="1"/>
</dbReference>
<dbReference type="InterPro" id="IPR008271">
    <property type="entry name" value="Ser/Thr_kinase_AS"/>
</dbReference>
<evidence type="ECO:0000313" key="13">
    <source>
        <dbReference type="Proteomes" id="UP000702425"/>
    </source>
</evidence>
<dbReference type="InterPro" id="IPR011006">
    <property type="entry name" value="CheY-like_superfamily"/>
</dbReference>
<dbReference type="RefSeq" id="WP_172185730.1">
    <property type="nucleotide sequence ID" value="NZ_CAWPPK010000307.1"/>
</dbReference>
<dbReference type="CDD" id="cd17546">
    <property type="entry name" value="REC_hyHK_CKI1_RcsC-like"/>
    <property type="match status" value="1"/>
</dbReference>
<dbReference type="InterPro" id="IPR005467">
    <property type="entry name" value="His_kinase_dom"/>
</dbReference>
<keyword evidence="6" id="KW-0902">Two-component regulatory system</keyword>
<dbReference type="Gene3D" id="3.40.50.2300">
    <property type="match status" value="1"/>
</dbReference>
<keyword evidence="13" id="KW-1185">Reference proteome</keyword>
<evidence type="ECO:0000256" key="3">
    <source>
        <dbReference type="ARBA" id="ARBA00022553"/>
    </source>
</evidence>
<dbReference type="SMART" id="SM00065">
    <property type="entry name" value="GAF"/>
    <property type="match status" value="1"/>
</dbReference>
<feature type="modified residue" description="4-aspartylphosphate" evidence="7">
    <location>
        <position position="1863"/>
    </location>
</feature>
<feature type="domain" description="Response regulatory" evidence="11">
    <location>
        <begin position="1814"/>
        <end position="1930"/>
    </location>
</feature>
<feature type="domain" description="Protein kinase" evidence="9">
    <location>
        <begin position="8"/>
        <end position="271"/>
    </location>
</feature>
<dbReference type="SUPFAM" id="SSF55874">
    <property type="entry name" value="ATPase domain of HSP90 chaperone/DNA topoisomerase II/histidine kinase"/>
    <property type="match status" value="1"/>
</dbReference>
<dbReference type="PANTHER" id="PTHR43642:SF1">
    <property type="entry name" value="HYBRID SIGNAL TRANSDUCTION HISTIDINE KINASE G"/>
    <property type="match status" value="1"/>
</dbReference>
<comment type="catalytic activity">
    <reaction evidence="1">
        <text>ATP + protein L-histidine = ADP + protein N-phospho-L-histidine.</text>
        <dbReference type="EC" id="2.7.13.3"/>
    </reaction>
</comment>
<evidence type="ECO:0000256" key="4">
    <source>
        <dbReference type="ARBA" id="ARBA00022679"/>
    </source>
</evidence>
<keyword evidence="4 12" id="KW-0808">Transferase</keyword>
<dbReference type="SUPFAM" id="SSF56112">
    <property type="entry name" value="Protein kinase-like (PK-like)"/>
    <property type="match status" value="1"/>
</dbReference>
<evidence type="ECO:0000256" key="7">
    <source>
        <dbReference type="PROSITE-ProRule" id="PRU00169"/>
    </source>
</evidence>
<feature type="coiled-coil region" evidence="8">
    <location>
        <begin position="1514"/>
        <end position="1558"/>
    </location>
</feature>
<dbReference type="Pfam" id="PF01590">
    <property type="entry name" value="GAF"/>
    <property type="match status" value="1"/>
</dbReference>
<evidence type="ECO:0000259" key="9">
    <source>
        <dbReference type="PROSITE" id="PS50011"/>
    </source>
</evidence>
<gene>
    <name evidence="12" type="primary">rpfC_2</name>
    <name evidence="12" type="ORF">E5S67_00799</name>
</gene>
<dbReference type="InterPro" id="IPR003018">
    <property type="entry name" value="GAF"/>
</dbReference>
<dbReference type="Proteomes" id="UP000702425">
    <property type="component" value="Unassembled WGS sequence"/>
</dbReference>
<dbReference type="SUPFAM" id="SSF55781">
    <property type="entry name" value="GAF domain-like"/>
    <property type="match status" value="1"/>
</dbReference>
<dbReference type="InterPro" id="IPR036097">
    <property type="entry name" value="HisK_dim/P_sf"/>
</dbReference>
<dbReference type="InterPro" id="IPR001789">
    <property type="entry name" value="Sig_transdc_resp-reg_receiver"/>
</dbReference>
<dbReference type="SUPFAM" id="SSF52172">
    <property type="entry name" value="CheY-like"/>
    <property type="match status" value="1"/>
</dbReference>
<feature type="domain" description="Histidine kinase" evidence="10">
    <location>
        <begin position="1558"/>
        <end position="1790"/>
    </location>
</feature>
<dbReference type="InterPro" id="IPR027417">
    <property type="entry name" value="P-loop_NTPase"/>
</dbReference>
<dbReference type="InterPro" id="IPR003661">
    <property type="entry name" value="HisK_dim/P_dom"/>
</dbReference>